<keyword evidence="2" id="KW-1185">Reference proteome</keyword>
<dbReference type="PANTHER" id="PTHR33148">
    <property type="entry name" value="PLASTID MOVEMENT IMPAIRED PROTEIN-RELATED"/>
    <property type="match status" value="1"/>
</dbReference>
<gene>
    <name evidence="1" type="ORF">SAY86_007450</name>
</gene>
<protein>
    <submittedName>
        <fullName evidence="1">Uncharacterized protein</fullName>
    </submittedName>
</protein>
<dbReference type="EMBL" id="JAXQNO010000015">
    <property type="protein sequence ID" value="KAK4783076.1"/>
    <property type="molecule type" value="Genomic_DNA"/>
</dbReference>
<proteinExistence type="predicted"/>
<organism evidence="1 2">
    <name type="scientific">Trapa natans</name>
    <name type="common">Water chestnut</name>
    <dbReference type="NCBI Taxonomy" id="22666"/>
    <lineage>
        <taxon>Eukaryota</taxon>
        <taxon>Viridiplantae</taxon>
        <taxon>Streptophyta</taxon>
        <taxon>Embryophyta</taxon>
        <taxon>Tracheophyta</taxon>
        <taxon>Spermatophyta</taxon>
        <taxon>Magnoliopsida</taxon>
        <taxon>eudicotyledons</taxon>
        <taxon>Gunneridae</taxon>
        <taxon>Pentapetalae</taxon>
        <taxon>rosids</taxon>
        <taxon>malvids</taxon>
        <taxon>Myrtales</taxon>
        <taxon>Lythraceae</taxon>
        <taxon>Trapa</taxon>
    </lineage>
</organism>
<dbReference type="Proteomes" id="UP001346149">
    <property type="component" value="Unassembled WGS sequence"/>
</dbReference>
<dbReference type="Pfam" id="PF14009">
    <property type="entry name" value="PADRE"/>
    <property type="match status" value="1"/>
</dbReference>
<accession>A0AAN7R0D4</accession>
<reference evidence="1 2" key="1">
    <citation type="journal article" date="2023" name="Hortic Res">
        <title>Pangenome of water caltrop reveals structural variations and asymmetric subgenome divergence after allopolyploidization.</title>
        <authorList>
            <person name="Zhang X."/>
            <person name="Chen Y."/>
            <person name="Wang L."/>
            <person name="Yuan Y."/>
            <person name="Fang M."/>
            <person name="Shi L."/>
            <person name="Lu R."/>
            <person name="Comes H.P."/>
            <person name="Ma Y."/>
            <person name="Chen Y."/>
            <person name="Huang G."/>
            <person name="Zhou Y."/>
            <person name="Zheng Z."/>
            <person name="Qiu Y."/>
        </authorList>
    </citation>
    <scope>NUCLEOTIDE SEQUENCE [LARGE SCALE GENOMIC DNA]</scope>
    <source>
        <strain evidence="1">F231</strain>
    </source>
</reference>
<sequence>MGKGAFGLDTRNEEITGFAWDRFGEIPPRVAITCSYPCNQNRSHSQRRSHVIVYSLDVVGIKKINMGNSIGGRKRVKVMNASGEILKLKTPVRAYDVVKDYPGHVLVDSMAVKHFGIRAQPLEGQQELKPKKVYFLVELPKFPDHHERDPRRVRSGINMMAKDRLEVLMLSRRSASDLAGVPHQQPVRGSTQVKLTIPKAQLDRLVEESVDGVDVAEKILDLYMANASHQQGEPRLVKPSVGRIHESSKEHKRHVSFSMVEETAPHHLPPLIDI</sequence>
<dbReference type="AlphaFoldDB" id="A0AAN7R0D4"/>
<name>A0AAN7R0D4_TRANT</name>
<comment type="caution">
    <text evidence="1">The sequence shown here is derived from an EMBL/GenBank/DDBJ whole genome shotgun (WGS) entry which is preliminary data.</text>
</comment>
<evidence type="ECO:0000313" key="2">
    <source>
        <dbReference type="Proteomes" id="UP001346149"/>
    </source>
</evidence>
<dbReference type="InterPro" id="IPR025322">
    <property type="entry name" value="PADRE_dom"/>
</dbReference>
<dbReference type="PANTHER" id="PTHR33148:SF6">
    <property type="entry name" value="DUF4228 DOMAIN-CONTAINING PROTEIN"/>
    <property type="match status" value="1"/>
</dbReference>
<evidence type="ECO:0000313" key="1">
    <source>
        <dbReference type="EMBL" id="KAK4783076.1"/>
    </source>
</evidence>